<organism evidence="7 8">
    <name type="scientific">Microtetraspora fusca</name>
    <dbReference type="NCBI Taxonomy" id="1997"/>
    <lineage>
        <taxon>Bacteria</taxon>
        <taxon>Bacillati</taxon>
        <taxon>Actinomycetota</taxon>
        <taxon>Actinomycetes</taxon>
        <taxon>Streptosporangiales</taxon>
        <taxon>Streptosporangiaceae</taxon>
        <taxon>Microtetraspora</taxon>
    </lineage>
</organism>
<dbReference type="CDD" id="cd07802">
    <property type="entry name" value="ASKHA_NBD_FGGY_EcLyxK-like"/>
    <property type="match status" value="1"/>
</dbReference>
<accession>A0ABW6VFS8</accession>
<dbReference type="InterPro" id="IPR043129">
    <property type="entry name" value="ATPase_NBD"/>
</dbReference>
<keyword evidence="2 4" id="KW-0808">Transferase</keyword>
<dbReference type="PANTHER" id="PTHR43095:SF3">
    <property type="entry name" value="L-XYLULOSE_3-KETO-L-GULONATE KINASE"/>
    <property type="match status" value="1"/>
</dbReference>
<feature type="domain" description="Carbohydrate kinase FGGY N-terminal" evidence="5">
    <location>
        <begin position="11"/>
        <end position="252"/>
    </location>
</feature>
<evidence type="ECO:0000259" key="6">
    <source>
        <dbReference type="Pfam" id="PF02782"/>
    </source>
</evidence>
<dbReference type="InterPro" id="IPR018485">
    <property type="entry name" value="FGGY_C"/>
</dbReference>
<dbReference type="Pfam" id="PF00370">
    <property type="entry name" value="FGGY_N"/>
    <property type="match status" value="1"/>
</dbReference>
<dbReference type="InterPro" id="IPR000577">
    <property type="entry name" value="Carb_kinase_FGGY"/>
</dbReference>
<name>A0ABW6VFS8_MICFU</name>
<dbReference type="PIRSF" id="PIRSF000538">
    <property type="entry name" value="GlpK"/>
    <property type="match status" value="1"/>
</dbReference>
<sequence>MSGHRPGSPLLLGIDAGTTVLKAVVFDRSGAEVARASARLRAETPAPRHVERDLTALRSAFDTVLGEIATRVPPEEIVAVGLTGHGDGLYLVDADGVPTRPGVLSLDSRAQPLLDRWERDGTAERAFAASGQRPWAPSPATVLAWLAEHEPDVVARTAAVVGCKDLLKAWLTGAVSTDPTEASQSFTDPHTQTWSDAVVDAYGLGRWRHLLPPIVNSHEVAGAVTTEAARRTGLRAGTPVVSGLHDVDACALATGVHRPGTLSVVAGSYSINQVVSDAPAPSRSWYCRSFVEPGRWLNMALSPASATNLEWFVQSLCGAELRETGQADEVFTRLSHEVDAVLDGPSEVTYLPFLYGSPEGAAASAGFVGLRGWHTRGHLVRALYEGVVHNHRWHADALRSHFTVDTARISGGATRSATWLQMFADGLGLPVTTTSAREVGALGAAMVAGVGAGVYAGLPEAVAATVRDLSTYEPEEAGRRRMDDAYERFRLIVDGARTTWG</sequence>
<dbReference type="EC" id="2.7.1.-" evidence="7"/>
<dbReference type="RefSeq" id="WP_387346767.1">
    <property type="nucleotide sequence ID" value="NZ_JBIAXI010000029.1"/>
</dbReference>
<comment type="similarity">
    <text evidence="1 4">Belongs to the FGGY kinase family.</text>
</comment>
<dbReference type="InterPro" id="IPR018484">
    <property type="entry name" value="FGGY_N"/>
</dbReference>
<gene>
    <name evidence="7" type="ORF">ACFY05_35875</name>
</gene>
<dbReference type="SUPFAM" id="SSF53067">
    <property type="entry name" value="Actin-like ATPase domain"/>
    <property type="match status" value="2"/>
</dbReference>
<dbReference type="PROSITE" id="PS00445">
    <property type="entry name" value="FGGY_KINASES_2"/>
    <property type="match status" value="1"/>
</dbReference>
<dbReference type="Proteomes" id="UP001602119">
    <property type="component" value="Unassembled WGS sequence"/>
</dbReference>
<comment type="caution">
    <text evidence="7">The sequence shown here is derived from an EMBL/GenBank/DDBJ whole genome shotgun (WGS) entry which is preliminary data.</text>
</comment>
<proteinExistence type="inferred from homology"/>
<dbReference type="InterPro" id="IPR018483">
    <property type="entry name" value="Carb_kinase_FGGY_CS"/>
</dbReference>
<dbReference type="Gene3D" id="3.30.420.40">
    <property type="match status" value="2"/>
</dbReference>
<evidence type="ECO:0000313" key="8">
    <source>
        <dbReference type="Proteomes" id="UP001602119"/>
    </source>
</evidence>
<dbReference type="Pfam" id="PF02782">
    <property type="entry name" value="FGGY_C"/>
    <property type="match status" value="1"/>
</dbReference>
<feature type="domain" description="Carbohydrate kinase FGGY C-terminal" evidence="6">
    <location>
        <begin position="288"/>
        <end position="451"/>
    </location>
</feature>
<dbReference type="PANTHER" id="PTHR43095">
    <property type="entry name" value="SUGAR KINASE"/>
    <property type="match status" value="1"/>
</dbReference>
<evidence type="ECO:0000256" key="1">
    <source>
        <dbReference type="ARBA" id="ARBA00009156"/>
    </source>
</evidence>
<evidence type="ECO:0000256" key="4">
    <source>
        <dbReference type="RuleBase" id="RU003733"/>
    </source>
</evidence>
<dbReference type="InterPro" id="IPR050406">
    <property type="entry name" value="FGGY_Carb_Kinase"/>
</dbReference>
<evidence type="ECO:0000313" key="7">
    <source>
        <dbReference type="EMBL" id="MFF4778220.1"/>
    </source>
</evidence>
<reference evidence="7 8" key="1">
    <citation type="submission" date="2024-10" db="EMBL/GenBank/DDBJ databases">
        <title>The Natural Products Discovery Center: Release of the First 8490 Sequenced Strains for Exploring Actinobacteria Biosynthetic Diversity.</title>
        <authorList>
            <person name="Kalkreuter E."/>
            <person name="Kautsar S.A."/>
            <person name="Yang D."/>
            <person name="Bader C.D."/>
            <person name="Teijaro C.N."/>
            <person name="Fluegel L."/>
            <person name="Davis C.M."/>
            <person name="Simpson J.R."/>
            <person name="Lauterbach L."/>
            <person name="Steele A.D."/>
            <person name="Gui C."/>
            <person name="Meng S."/>
            <person name="Li G."/>
            <person name="Viehrig K."/>
            <person name="Ye F."/>
            <person name="Su P."/>
            <person name="Kiefer A.F."/>
            <person name="Nichols A."/>
            <person name="Cepeda A.J."/>
            <person name="Yan W."/>
            <person name="Fan B."/>
            <person name="Jiang Y."/>
            <person name="Adhikari A."/>
            <person name="Zheng C.-J."/>
            <person name="Schuster L."/>
            <person name="Cowan T.M."/>
            <person name="Smanski M.J."/>
            <person name="Chevrette M.G."/>
            <person name="De Carvalho L.P.S."/>
            <person name="Shen B."/>
        </authorList>
    </citation>
    <scope>NUCLEOTIDE SEQUENCE [LARGE SCALE GENOMIC DNA]</scope>
    <source>
        <strain evidence="7 8">NPDC001281</strain>
    </source>
</reference>
<evidence type="ECO:0000256" key="3">
    <source>
        <dbReference type="ARBA" id="ARBA00022777"/>
    </source>
</evidence>
<keyword evidence="8" id="KW-1185">Reference proteome</keyword>
<keyword evidence="3 4" id="KW-0418">Kinase</keyword>
<dbReference type="EMBL" id="JBIAXI010000029">
    <property type="protein sequence ID" value="MFF4778220.1"/>
    <property type="molecule type" value="Genomic_DNA"/>
</dbReference>
<evidence type="ECO:0000256" key="2">
    <source>
        <dbReference type="ARBA" id="ARBA00022679"/>
    </source>
</evidence>
<protein>
    <submittedName>
        <fullName evidence="7">FGGY-family carbohydrate kinase</fullName>
        <ecNumber evidence="7">2.7.1.-</ecNumber>
    </submittedName>
</protein>
<dbReference type="GO" id="GO:0016301">
    <property type="term" value="F:kinase activity"/>
    <property type="evidence" value="ECO:0007669"/>
    <property type="project" value="UniProtKB-KW"/>
</dbReference>
<evidence type="ECO:0000259" key="5">
    <source>
        <dbReference type="Pfam" id="PF00370"/>
    </source>
</evidence>